<dbReference type="GO" id="GO:0003700">
    <property type="term" value="F:DNA-binding transcription factor activity"/>
    <property type="evidence" value="ECO:0007669"/>
    <property type="project" value="UniProtKB-UniRule"/>
</dbReference>
<name>A0AA52EEZ5_9PROT</name>
<dbReference type="KEGG" id="tmk:QGN29_08435"/>
<dbReference type="GO" id="GO:0005737">
    <property type="term" value="C:cytoplasm"/>
    <property type="evidence" value="ECO:0007669"/>
    <property type="project" value="UniProtKB-UniRule"/>
</dbReference>
<comment type="subcellular location">
    <subcellularLocation>
        <location evidence="7">Cytoplasm</location>
        <location evidence="7">Nucleoid</location>
    </subcellularLocation>
</comment>
<evidence type="ECO:0000256" key="2">
    <source>
        <dbReference type="ARBA" id="ARBA00022490"/>
    </source>
</evidence>
<feature type="domain" description="SpoVT-AbrB" evidence="8">
    <location>
        <begin position="7"/>
        <end position="54"/>
    </location>
</feature>
<sequence length="164" mass="18193">MAFFVEEVIGKIDSKGRTSLPAPYRSELEGSEFFGIVVFKSLEDNCYIGSDIEYLKNLFDRVAEEHGPFSRQMKIFRREVVSKSKRLSVDADGRIVIPQAIRSQLGIDKQLVYSGGGDFFEIWSAESFAKAHDSDASEALEVLNGLPARKQSVTMNDLFGGGDA</sequence>
<evidence type="ECO:0000256" key="7">
    <source>
        <dbReference type="HAMAP-Rule" id="MF_01008"/>
    </source>
</evidence>
<proteinExistence type="inferred from homology"/>
<dbReference type="RefSeq" id="WP_310797413.1">
    <property type="nucleotide sequence ID" value="NZ_CP123872.1"/>
</dbReference>
<comment type="similarity">
    <text evidence="7">Belongs to the MraZ family.</text>
</comment>
<evidence type="ECO:0000313" key="9">
    <source>
        <dbReference type="EMBL" id="WND01585.1"/>
    </source>
</evidence>
<dbReference type="GO" id="GO:2000143">
    <property type="term" value="P:negative regulation of DNA-templated transcription initiation"/>
    <property type="evidence" value="ECO:0007669"/>
    <property type="project" value="TreeGrafter"/>
</dbReference>
<evidence type="ECO:0000259" key="8">
    <source>
        <dbReference type="PROSITE" id="PS51740"/>
    </source>
</evidence>
<evidence type="ECO:0000256" key="1">
    <source>
        <dbReference type="ARBA" id="ARBA00013860"/>
    </source>
</evidence>
<dbReference type="InterPro" id="IPR007159">
    <property type="entry name" value="SpoVT-AbrB_dom"/>
</dbReference>
<organism evidence="9 10">
    <name type="scientific">Temperatibacter marinus</name>
    <dbReference type="NCBI Taxonomy" id="1456591"/>
    <lineage>
        <taxon>Bacteria</taxon>
        <taxon>Pseudomonadati</taxon>
        <taxon>Pseudomonadota</taxon>
        <taxon>Alphaproteobacteria</taxon>
        <taxon>Kordiimonadales</taxon>
        <taxon>Temperatibacteraceae</taxon>
        <taxon>Temperatibacter</taxon>
    </lineage>
</organism>
<dbReference type="InterPro" id="IPR003444">
    <property type="entry name" value="MraZ"/>
</dbReference>
<dbReference type="PANTHER" id="PTHR34701:SF1">
    <property type="entry name" value="TRANSCRIPTIONAL REGULATOR MRAZ"/>
    <property type="match status" value="1"/>
</dbReference>
<evidence type="ECO:0000256" key="3">
    <source>
        <dbReference type="ARBA" id="ARBA00022737"/>
    </source>
</evidence>
<dbReference type="CDD" id="cd16321">
    <property type="entry name" value="MraZ_C"/>
    <property type="match status" value="1"/>
</dbReference>
<dbReference type="EMBL" id="CP123872">
    <property type="protein sequence ID" value="WND01585.1"/>
    <property type="molecule type" value="Genomic_DNA"/>
</dbReference>
<dbReference type="HAMAP" id="MF_01008">
    <property type="entry name" value="MraZ"/>
    <property type="match status" value="1"/>
</dbReference>
<dbReference type="InterPro" id="IPR037914">
    <property type="entry name" value="SpoVT-AbrB_sf"/>
</dbReference>
<feature type="domain" description="SpoVT-AbrB" evidence="8">
    <location>
        <begin position="84"/>
        <end position="127"/>
    </location>
</feature>
<keyword evidence="4 7" id="KW-0805">Transcription regulation</keyword>
<keyword evidence="5 7" id="KW-0238">DNA-binding</keyword>
<evidence type="ECO:0000256" key="5">
    <source>
        <dbReference type="ARBA" id="ARBA00023125"/>
    </source>
</evidence>
<evidence type="ECO:0000256" key="6">
    <source>
        <dbReference type="ARBA" id="ARBA00023163"/>
    </source>
</evidence>
<reference evidence="9" key="1">
    <citation type="submission" date="2023-04" db="EMBL/GenBank/DDBJ databases">
        <title>Complete genome sequence of Temperatibacter marinus.</title>
        <authorList>
            <person name="Rong J.-C."/>
            <person name="Yi M.-L."/>
            <person name="Zhao Q."/>
        </authorList>
    </citation>
    <scope>NUCLEOTIDE SEQUENCE</scope>
    <source>
        <strain evidence="9">NBRC 110045</strain>
    </source>
</reference>
<dbReference type="GO" id="GO:0009295">
    <property type="term" value="C:nucleoid"/>
    <property type="evidence" value="ECO:0007669"/>
    <property type="project" value="UniProtKB-SubCell"/>
</dbReference>
<dbReference type="Proteomes" id="UP001268683">
    <property type="component" value="Chromosome"/>
</dbReference>
<keyword evidence="3" id="KW-0677">Repeat</keyword>
<dbReference type="SUPFAM" id="SSF89447">
    <property type="entry name" value="AbrB/MazE/MraZ-like"/>
    <property type="match status" value="1"/>
</dbReference>
<dbReference type="Pfam" id="PF02381">
    <property type="entry name" value="MraZ"/>
    <property type="match status" value="1"/>
</dbReference>
<dbReference type="InterPro" id="IPR035644">
    <property type="entry name" value="MraZ_C"/>
</dbReference>
<gene>
    <name evidence="7" type="primary">mraZ</name>
    <name evidence="9" type="ORF">QGN29_08435</name>
</gene>
<dbReference type="PROSITE" id="PS51740">
    <property type="entry name" value="SPOVT_ABRB"/>
    <property type="match status" value="2"/>
</dbReference>
<evidence type="ECO:0000313" key="10">
    <source>
        <dbReference type="Proteomes" id="UP001268683"/>
    </source>
</evidence>
<accession>A0AA52EEZ5</accession>
<dbReference type="GO" id="GO:0000976">
    <property type="term" value="F:transcription cis-regulatory region binding"/>
    <property type="evidence" value="ECO:0007669"/>
    <property type="project" value="TreeGrafter"/>
</dbReference>
<keyword evidence="10" id="KW-1185">Reference proteome</keyword>
<comment type="subunit">
    <text evidence="7">Forms oligomers.</text>
</comment>
<dbReference type="InterPro" id="IPR038619">
    <property type="entry name" value="MraZ_sf"/>
</dbReference>
<dbReference type="InterPro" id="IPR035642">
    <property type="entry name" value="MraZ_N"/>
</dbReference>
<dbReference type="AlphaFoldDB" id="A0AA52EEZ5"/>
<evidence type="ECO:0000256" key="4">
    <source>
        <dbReference type="ARBA" id="ARBA00023015"/>
    </source>
</evidence>
<dbReference type="PANTHER" id="PTHR34701">
    <property type="entry name" value="TRANSCRIPTIONAL REGULATOR MRAZ"/>
    <property type="match status" value="1"/>
</dbReference>
<dbReference type="CDD" id="cd16320">
    <property type="entry name" value="MraZ_N"/>
    <property type="match status" value="1"/>
</dbReference>
<keyword evidence="2 7" id="KW-0963">Cytoplasm</keyword>
<dbReference type="InterPro" id="IPR020603">
    <property type="entry name" value="MraZ_dom"/>
</dbReference>
<protein>
    <recommendedName>
        <fullName evidence="1 7">Transcriptional regulator MraZ</fullName>
    </recommendedName>
</protein>
<keyword evidence="6 7" id="KW-0804">Transcription</keyword>
<dbReference type="Gene3D" id="3.40.1550.20">
    <property type="entry name" value="Transcriptional regulator MraZ domain"/>
    <property type="match status" value="1"/>
</dbReference>